<evidence type="ECO:0000313" key="2">
    <source>
        <dbReference type="Proteomes" id="UP000019364"/>
    </source>
</evidence>
<name>W7YUG5_9BACL</name>
<dbReference type="AlphaFoldDB" id="W7YUG5"/>
<dbReference type="SUPFAM" id="SSF56059">
    <property type="entry name" value="Glutathione synthetase ATP-binding domain-like"/>
    <property type="match status" value="1"/>
</dbReference>
<protein>
    <recommendedName>
        <fullName evidence="3">ATP-grasp domain-containing protein</fullName>
    </recommendedName>
</protein>
<evidence type="ECO:0000313" key="1">
    <source>
        <dbReference type="EMBL" id="GAF08221.1"/>
    </source>
</evidence>
<comment type="caution">
    <text evidence="1">The sequence shown here is derived from an EMBL/GenBank/DDBJ whole genome shotgun (WGS) entry which is preliminary data.</text>
</comment>
<reference evidence="1 2" key="1">
    <citation type="journal article" date="2014" name="Genome Announc.">
        <title>Draft Genome Sequence of Paenibacillus pini JCM 16418T, Isolated from the Rhizosphere of Pine Tree.</title>
        <authorList>
            <person name="Yuki M."/>
            <person name="Oshima K."/>
            <person name="Suda W."/>
            <person name="Oshida Y."/>
            <person name="Kitamura K."/>
            <person name="Iida Y."/>
            <person name="Hattori M."/>
            <person name="Ohkuma M."/>
        </authorList>
    </citation>
    <scope>NUCLEOTIDE SEQUENCE [LARGE SCALE GENOMIC DNA]</scope>
    <source>
        <strain evidence="1 2">JCM 16418</strain>
    </source>
</reference>
<dbReference type="Gene3D" id="3.30.470.20">
    <property type="entry name" value="ATP-grasp fold, B domain"/>
    <property type="match status" value="1"/>
</dbReference>
<dbReference type="InterPro" id="IPR026838">
    <property type="entry name" value="YheC/D"/>
</dbReference>
<sequence length="284" mass="32456">MAIQRISSKWAKTKVLLRSQQVSAFIPLTLKYSQDALSNLLVDHTLVYIKPDKGTYGNGVMCVDRFDQEAAVDSSSRRSKLSQTSPYRLRYQTVTEYCRTIDELHSRITAQTKNNLYLIQQGIVLLQYHGRSFDLRILTQKTPYGTWETTGIIGRVAAKNKIVTNYHNGGTVGKLNELLAEHATPAEIARLERKLYDLGEWTAQQMQKEYPRLKEIGLDIALDENLYPWILEVNTLPAIFPFKKFFKDKNVYQRIEKYAIAYGRLSPKKNIKATGNTSKKSGSL</sequence>
<dbReference type="STRING" id="1236976.JCM16418_2279"/>
<evidence type="ECO:0008006" key="3">
    <source>
        <dbReference type="Google" id="ProtNLM"/>
    </source>
</evidence>
<dbReference type="EMBL" id="BAVZ01000006">
    <property type="protein sequence ID" value="GAF08221.1"/>
    <property type="molecule type" value="Genomic_DNA"/>
</dbReference>
<dbReference type="Pfam" id="PF14398">
    <property type="entry name" value="ATPgrasp_YheCD"/>
    <property type="match status" value="1"/>
</dbReference>
<accession>W7YUG5</accession>
<dbReference type="eggNOG" id="COG0189">
    <property type="taxonomic scope" value="Bacteria"/>
</dbReference>
<dbReference type="RefSeq" id="WP_036648456.1">
    <property type="nucleotide sequence ID" value="NZ_BAVZ01000006.1"/>
</dbReference>
<dbReference type="Proteomes" id="UP000019364">
    <property type="component" value="Unassembled WGS sequence"/>
</dbReference>
<keyword evidence="2" id="KW-1185">Reference proteome</keyword>
<dbReference type="OrthoDB" id="7869153at2"/>
<gene>
    <name evidence="1" type="ORF">JCM16418_2279</name>
</gene>
<organism evidence="1 2">
    <name type="scientific">Paenibacillus pini JCM 16418</name>
    <dbReference type="NCBI Taxonomy" id="1236976"/>
    <lineage>
        <taxon>Bacteria</taxon>
        <taxon>Bacillati</taxon>
        <taxon>Bacillota</taxon>
        <taxon>Bacilli</taxon>
        <taxon>Bacillales</taxon>
        <taxon>Paenibacillaceae</taxon>
        <taxon>Paenibacillus</taxon>
    </lineage>
</organism>
<proteinExistence type="predicted"/>